<gene>
    <name evidence="2" type="ORF">VIBNI_0117</name>
</gene>
<dbReference type="Pfam" id="PF13728">
    <property type="entry name" value="TraF"/>
    <property type="match status" value="1"/>
</dbReference>
<dbReference type="RefSeq" id="WP_013610283.1">
    <property type="nucleotide sequence ID" value="NC_015156.1"/>
</dbReference>
<dbReference type="EMBL" id="FP893246">
    <property type="protein sequence ID" value="CBJ93147.1"/>
    <property type="molecule type" value="Genomic_DNA"/>
</dbReference>
<evidence type="ECO:0000313" key="2">
    <source>
        <dbReference type="EMBL" id="CBJ93147.1"/>
    </source>
</evidence>
<protein>
    <submittedName>
        <fullName evidence="2">Conjugative transfer protein TraF</fullName>
    </submittedName>
</protein>
<feature type="chain" id="PRO_5040392176" evidence="1">
    <location>
        <begin position="20"/>
        <end position="252"/>
    </location>
</feature>
<dbReference type="NCBIfam" id="TIGR02739">
    <property type="entry name" value="TraF"/>
    <property type="match status" value="1"/>
</dbReference>
<sequence>MKASILIPLLVLYPTLCLATTPPQGWRWYNEPAEPKVLRRPSTGLPPNTVTTVMTATEQMDWFHATYQEALNAATLDPGNPEKYLTVMRMHHFIGEKVSQTGMTFKQLLLTHPELSYVRDRPVQQAARGPYLAQQRQKKTEIVTQLVDRGWGLMFVYRGNDAISQRLAPSLQQFADAHQFELLGVSEDDTFIDAVRHNRRNRGKVTVPYTPAILMVHPKTAEFKPLAYGFISQSELLSRVYNAATDYQIPDF</sequence>
<accession>A0A9P1JM15</accession>
<name>A0A9P1JM15_9VIBR</name>
<evidence type="ECO:0000256" key="1">
    <source>
        <dbReference type="SAM" id="SignalP"/>
    </source>
</evidence>
<dbReference type="InterPro" id="IPR039555">
    <property type="entry name" value="TraF/TrbB"/>
</dbReference>
<geneLocation type="plasmid" evidence="2">
    <name>VIBNI_pA</name>
</geneLocation>
<dbReference type="InterPro" id="IPR014110">
    <property type="entry name" value="TraF"/>
</dbReference>
<keyword evidence="2" id="KW-0614">Plasmid</keyword>
<feature type="signal peptide" evidence="1">
    <location>
        <begin position="1"/>
        <end position="19"/>
    </location>
</feature>
<keyword evidence="1" id="KW-0732">Signal</keyword>
<reference evidence="2" key="1">
    <citation type="submission" date="2010-02" db="EMBL/GenBank/DDBJ databases">
        <authorList>
            <person name="Genoscope - CEA"/>
        </authorList>
    </citation>
    <scope>NUCLEOTIDE SEQUENCE</scope>
    <source>
        <plasmid evidence="2">VIBNI_pA</plasmid>
    </source>
</reference>
<organism evidence="2">
    <name type="scientific">Vibrio nigripulchritudo</name>
    <dbReference type="NCBI Taxonomy" id="28173"/>
    <lineage>
        <taxon>Bacteria</taxon>
        <taxon>Pseudomonadati</taxon>
        <taxon>Pseudomonadota</taxon>
        <taxon>Gammaproteobacteria</taxon>
        <taxon>Vibrionales</taxon>
        <taxon>Vibrionaceae</taxon>
        <taxon>Vibrio</taxon>
    </lineage>
</organism>
<dbReference type="AlphaFoldDB" id="A0A9P1JM15"/>
<proteinExistence type="predicted"/>